<evidence type="ECO:0000313" key="8">
    <source>
        <dbReference type="EMBL" id="CCW34350.1"/>
    </source>
</evidence>
<gene>
    <name evidence="7" type="primary">atpH</name>
    <name evidence="8" type="ORF">CCALI_00517</name>
</gene>
<keyword evidence="6 7" id="KW-0066">ATP synthesis</keyword>
<dbReference type="HOGENOM" id="CLU_085114_4_1_0"/>
<dbReference type="Proteomes" id="UP000014227">
    <property type="component" value="Chromosome I"/>
</dbReference>
<dbReference type="AlphaFoldDB" id="S0ETD3"/>
<keyword evidence="8" id="KW-0378">Hydrolase</keyword>
<organism evidence="8 9">
    <name type="scientific">Chthonomonas calidirosea (strain DSM 23976 / ICMP 18418 / T49)</name>
    <dbReference type="NCBI Taxonomy" id="1303518"/>
    <lineage>
        <taxon>Bacteria</taxon>
        <taxon>Bacillati</taxon>
        <taxon>Armatimonadota</taxon>
        <taxon>Chthonomonadia</taxon>
        <taxon>Chthonomonadales</taxon>
        <taxon>Chthonomonadaceae</taxon>
        <taxon>Chthonomonas</taxon>
    </lineage>
</organism>
<dbReference type="Gene3D" id="1.10.520.20">
    <property type="entry name" value="N-terminal domain of the delta subunit of the F1F0-ATP synthase"/>
    <property type="match status" value="1"/>
</dbReference>
<dbReference type="RefSeq" id="WP_016481912.1">
    <property type="nucleotide sequence ID" value="NC_021487.1"/>
</dbReference>
<dbReference type="KEGG" id="ccz:CCALI_00517"/>
<dbReference type="PRINTS" id="PR00125">
    <property type="entry name" value="ATPASEDELTA"/>
</dbReference>
<dbReference type="OrthoDB" id="9802471at2"/>
<dbReference type="InParanoid" id="S0ETD3"/>
<dbReference type="SUPFAM" id="SSF47928">
    <property type="entry name" value="N-terminal domain of the delta subunit of the F1F0-ATP synthase"/>
    <property type="match status" value="1"/>
</dbReference>
<dbReference type="InterPro" id="IPR000711">
    <property type="entry name" value="ATPase_OSCP/dsu"/>
</dbReference>
<comment type="function">
    <text evidence="7">This protein is part of the stalk that links CF(0) to CF(1). It either transmits conformational changes from CF(0) to CF(1) or is implicated in proton conduction.</text>
</comment>
<dbReference type="NCBIfam" id="TIGR01145">
    <property type="entry name" value="ATP_synt_delta"/>
    <property type="match status" value="1"/>
</dbReference>
<evidence type="ECO:0000256" key="7">
    <source>
        <dbReference type="HAMAP-Rule" id="MF_01416"/>
    </source>
</evidence>
<evidence type="ECO:0000313" key="9">
    <source>
        <dbReference type="Proteomes" id="UP000014227"/>
    </source>
</evidence>
<keyword evidence="5 7" id="KW-0472">Membrane</keyword>
<name>S0ETD3_CHTCT</name>
<dbReference type="Pfam" id="PF00213">
    <property type="entry name" value="OSCP"/>
    <property type="match status" value="1"/>
</dbReference>
<dbReference type="STRING" id="454171.CP488_00636"/>
<sequence length="182" mass="20969">MATRDVRAARRYAAALFQAVQKEGVLEVVERELEELLTTLHNTPVLKEFWHSPLVPAPKKSSLIEKTFANRLHPLTIGFLNLLVNKRREELLEYIYTDFRRLVDRARHLLRAEAVFAVPPTPEEEQALRESLEKRTGANVELRVRLDPEILGGVVIRLQDTILDGSVRGSLERLRERFLQKA</sequence>
<keyword evidence="3 7" id="KW-0375">Hydrogen ion transport</keyword>
<accession>S0ETD3</accession>
<evidence type="ECO:0000256" key="5">
    <source>
        <dbReference type="ARBA" id="ARBA00023136"/>
    </source>
</evidence>
<dbReference type="FunCoup" id="S0ETD3">
    <property type="interactions" value="437"/>
</dbReference>
<dbReference type="eggNOG" id="COG0712">
    <property type="taxonomic scope" value="Bacteria"/>
</dbReference>
<dbReference type="PATRIC" id="fig|1303518.3.peg.525"/>
<dbReference type="GO" id="GO:0046933">
    <property type="term" value="F:proton-transporting ATP synthase activity, rotational mechanism"/>
    <property type="evidence" value="ECO:0007669"/>
    <property type="project" value="UniProtKB-UniRule"/>
</dbReference>
<dbReference type="GO" id="GO:0016787">
    <property type="term" value="F:hydrolase activity"/>
    <property type="evidence" value="ECO:0007669"/>
    <property type="project" value="UniProtKB-KW"/>
</dbReference>
<reference evidence="9" key="1">
    <citation type="submission" date="2013-03" db="EMBL/GenBank/DDBJ databases">
        <title>Genome sequence of Chthonomonas calidirosea, the first sequenced genome from the Armatimonadetes phylum (formally candidate division OP10).</title>
        <authorList>
            <person name="Lee K.C.Y."/>
            <person name="Morgan X.C."/>
            <person name="Dunfield P.F."/>
            <person name="Tamas I."/>
            <person name="Houghton K.M."/>
            <person name="Vyssotski M."/>
            <person name="Ryan J.L.J."/>
            <person name="Lagutin K."/>
            <person name="McDonald I.R."/>
            <person name="Stott M.B."/>
        </authorList>
    </citation>
    <scope>NUCLEOTIDE SEQUENCE [LARGE SCALE GENOMIC DNA]</scope>
    <source>
        <strain evidence="9">DSM 23976 / ICMP 18418 / T49</strain>
    </source>
</reference>
<comment type="subcellular location">
    <subcellularLocation>
        <location evidence="7">Cell membrane</location>
        <topology evidence="7">Peripheral membrane protein</topology>
    </subcellularLocation>
    <subcellularLocation>
        <location evidence="1">Membrane</location>
    </subcellularLocation>
</comment>
<protein>
    <recommendedName>
        <fullName evidence="7">ATP synthase subunit delta</fullName>
    </recommendedName>
    <alternativeName>
        <fullName evidence="7">ATP synthase F(1) sector subunit delta</fullName>
    </alternativeName>
    <alternativeName>
        <fullName evidence="7">F-type ATPase subunit delta</fullName>
        <shortName evidence="7">F-ATPase subunit delta</shortName>
    </alternativeName>
</protein>
<keyword evidence="7" id="KW-0139">CF(1)</keyword>
<evidence type="ECO:0000256" key="6">
    <source>
        <dbReference type="ARBA" id="ARBA00023310"/>
    </source>
</evidence>
<proteinExistence type="inferred from homology"/>
<dbReference type="HAMAP" id="MF_01416">
    <property type="entry name" value="ATP_synth_delta_bact"/>
    <property type="match status" value="1"/>
</dbReference>
<dbReference type="GO" id="GO:0045259">
    <property type="term" value="C:proton-transporting ATP synthase complex"/>
    <property type="evidence" value="ECO:0007669"/>
    <property type="project" value="UniProtKB-KW"/>
</dbReference>
<dbReference type="InterPro" id="IPR026015">
    <property type="entry name" value="ATP_synth_OSCP/delta_N_sf"/>
</dbReference>
<comment type="similarity">
    <text evidence="7">Belongs to the ATPase delta chain family.</text>
</comment>
<keyword evidence="4 7" id="KW-0406">Ion transport</keyword>
<evidence type="ECO:0000256" key="4">
    <source>
        <dbReference type="ARBA" id="ARBA00023065"/>
    </source>
</evidence>
<evidence type="ECO:0000256" key="2">
    <source>
        <dbReference type="ARBA" id="ARBA00022448"/>
    </source>
</evidence>
<keyword evidence="9" id="KW-1185">Reference proteome</keyword>
<evidence type="ECO:0000256" key="1">
    <source>
        <dbReference type="ARBA" id="ARBA00004370"/>
    </source>
</evidence>
<keyword evidence="7" id="KW-1003">Cell membrane</keyword>
<dbReference type="PANTHER" id="PTHR11910">
    <property type="entry name" value="ATP SYNTHASE DELTA CHAIN"/>
    <property type="match status" value="1"/>
</dbReference>
<keyword evidence="2 7" id="KW-0813">Transport</keyword>
<dbReference type="EMBL" id="HF951689">
    <property type="protein sequence ID" value="CCW34350.1"/>
    <property type="molecule type" value="Genomic_DNA"/>
</dbReference>
<comment type="function">
    <text evidence="7">F(1)F(0) ATP synthase produces ATP from ADP in the presence of a proton or sodium gradient. F-type ATPases consist of two structural domains, F(1) containing the extramembraneous catalytic core and F(0) containing the membrane proton channel, linked together by a central stalk and a peripheral stalk. During catalysis, ATP synthesis in the catalytic domain of F(1) is coupled via a rotary mechanism of the central stalk subunits to proton translocation.</text>
</comment>
<dbReference type="GO" id="GO:0005886">
    <property type="term" value="C:plasma membrane"/>
    <property type="evidence" value="ECO:0007669"/>
    <property type="project" value="UniProtKB-SubCell"/>
</dbReference>
<evidence type="ECO:0000256" key="3">
    <source>
        <dbReference type="ARBA" id="ARBA00022781"/>
    </source>
</evidence>